<evidence type="ECO:0000313" key="2">
    <source>
        <dbReference type="EMBL" id="GAA3874181.1"/>
    </source>
</evidence>
<accession>A0ABP7KDW0</accession>
<dbReference type="Proteomes" id="UP001501563">
    <property type="component" value="Unassembled WGS sequence"/>
</dbReference>
<evidence type="ECO:0000256" key="1">
    <source>
        <dbReference type="SAM" id="MobiDB-lite"/>
    </source>
</evidence>
<proteinExistence type="predicted"/>
<evidence type="ECO:0000313" key="3">
    <source>
        <dbReference type="Proteomes" id="UP001501563"/>
    </source>
</evidence>
<sequence>MRAGRPVKARVITVVSKAGSVSPALCGADARALVGAQQGGAGHRGLLSGGEDVGHVGRACESARGDDGQRDGASDPGDQFRQRNGAGRCAGVNVAECPPAAEAWTMTTSTPIPAAHRASPAEVTVWTTP</sequence>
<dbReference type="EMBL" id="BAAAZA010000012">
    <property type="protein sequence ID" value="GAA3874181.1"/>
    <property type="molecule type" value="Genomic_DNA"/>
</dbReference>
<feature type="compositionally biased region" description="Basic and acidic residues" evidence="1">
    <location>
        <begin position="61"/>
        <end position="81"/>
    </location>
</feature>
<comment type="caution">
    <text evidence="2">The sequence shown here is derived from an EMBL/GenBank/DDBJ whole genome shotgun (WGS) entry which is preliminary data.</text>
</comment>
<keyword evidence="3" id="KW-1185">Reference proteome</keyword>
<organism evidence="2 3">
    <name type="scientific">Streptomyces lannensis</name>
    <dbReference type="NCBI Taxonomy" id="766498"/>
    <lineage>
        <taxon>Bacteria</taxon>
        <taxon>Bacillati</taxon>
        <taxon>Actinomycetota</taxon>
        <taxon>Actinomycetes</taxon>
        <taxon>Kitasatosporales</taxon>
        <taxon>Streptomycetaceae</taxon>
        <taxon>Streptomyces</taxon>
    </lineage>
</organism>
<reference evidence="3" key="1">
    <citation type="journal article" date="2019" name="Int. J. Syst. Evol. Microbiol.">
        <title>The Global Catalogue of Microorganisms (GCM) 10K type strain sequencing project: providing services to taxonomists for standard genome sequencing and annotation.</title>
        <authorList>
            <consortium name="The Broad Institute Genomics Platform"/>
            <consortium name="The Broad Institute Genome Sequencing Center for Infectious Disease"/>
            <person name="Wu L."/>
            <person name="Ma J."/>
        </authorList>
    </citation>
    <scope>NUCLEOTIDE SEQUENCE [LARGE SCALE GENOMIC DNA]</scope>
    <source>
        <strain evidence="3">JCM 16578</strain>
    </source>
</reference>
<feature type="region of interest" description="Disordered" evidence="1">
    <location>
        <begin position="57"/>
        <end position="85"/>
    </location>
</feature>
<gene>
    <name evidence="2" type="ORF">GCM10022207_44760</name>
</gene>
<name>A0ABP7KDW0_9ACTN</name>
<protein>
    <submittedName>
        <fullName evidence="2">Uncharacterized protein</fullName>
    </submittedName>
</protein>